<evidence type="ECO:0000259" key="6">
    <source>
        <dbReference type="PROSITE" id="PS50850"/>
    </source>
</evidence>
<evidence type="ECO:0000256" key="4">
    <source>
        <dbReference type="ARBA" id="ARBA00023136"/>
    </source>
</evidence>
<dbReference type="InterPro" id="IPR020846">
    <property type="entry name" value="MFS_dom"/>
</dbReference>
<feature type="transmembrane region" description="Helical" evidence="5">
    <location>
        <begin position="209"/>
        <end position="226"/>
    </location>
</feature>
<dbReference type="EMBL" id="EQ999978">
    <property type="protein sequence ID" value="EEQ90932.2"/>
    <property type="molecule type" value="Genomic_DNA"/>
</dbReference>
<keyword evidence="4 5" id="KW-0472">Membrane</keyword>
<dbReference type="RefSeq" id="XP_045277570.1">
    <property type="nucleotide sequence ID" value="XM_045421773.1"/>
</dbReference>
<feature type="transmembrane region" description="Helical" evidence="5">
    <location>
        <begin position="232"/>
        <end position="256"/>
    </location>
</feature>
<reference evidence="8" key="1">
    <citation type="journal article" date="2015" name="PLoS Genet.">
        <title>The dynamic genome and transcriptome of the human fungal pathogen Blastomyces and close relative Emmonsia.</title>
        <authorList>
            <person name="Munoz J.F."/>
            <person name="Gauthier G.M."/>
            <person name="Desjardins C.A."/>
            <person name="Gallo J.E."/>
            <person name="Holder J."/>
            <person name="Sullivan T.D."/>
            <person name="Marty A.J."/>
            <person name="Carmen J.C."/>
            <person name="Chen Z."/>
            <person name="Ding L."/>
            <person name="Gujja S."/>
            <person name="Magrini V."/>
            <person name="Misas E."/>
            <person name="Mitreva M."/>
            <person name="Priest M."/>
            <person name="Saif S."/>
            <person name="Whiston E.A."/>
            <person name="Young S."/>
            <person name="Zeng Q."/>
            <person name="Goldman W.E."/>
            <person name="Mardis E.R."/>
            <person name="Taylor J.W."/>
            <person name="McEwen J.G."/>
            <person name="Clay O.K."/>
            <person name="Klein B.S."/>
            <person name="Cuomo C.A."/>
        </authorList>
    </citation>
    <scope>NUCLEOTIDE SEQUENCE [LARGE SCALE GENOMIC DNA]</scope>
    <source>
        <strain evidence="8">ER-3 / ATCC MYA-2586</strain>
    </source>
</reference>
<feature type="transmembrane region" description="Helical" evidence="5">
    <location>
        <begin position="406"/>
        <end position="427"/>
    </location>
</feature>
<feature type="transmembrane region" description="Helical" evidence="5">
    <location>
        <begin position="439"/>
        <end position="461"/>
    </location>
</feature>
<feature type="transmembrane region" description="Helical" evidence="5">
    <location>
        <begin position="493"/>
        <end position="518"/>
    </location>
</feature>
<feature type="transmembrane region" description="Helical" evidence="5">
    <location>
        <begin position="12"/>
        <end position="32"/>
    </location>
</feature>
<organism evidence="7 8">
    <name type="scientific">Ajellomyces dermatitidis (strain ER-3 / ATCC MYA-2586)</name>
    <name type="common">Blastomyces dermatitidis</name>
    <dbReference type="NCBI Taxonomy" id="559297"/>
    <lineage>
        <taxon>Eukaryota</taxon>
        <taxon>Fungi</taxon>
        <taxon>Dikarya</taxon>
        <taxon>Ascomycota</taxon>
        <taxon>Pezizomycotina</taxon>
        <taxon>Eurotiomycetes</taxon>
        <taxon>Eurotiomycetidae</taxon>
        <taxon>Onygenales</taxon>
        <taxon>Ajellomycetaceae</taxon>
        <taxon>Blastomyces</taxon>
    </lineage>
</organism>
<evidence type="ECO:0000256" key="2">
    <source>
        <dbReference type="ARBA" id="ARBA00022692"/>
    </source>
</evidence>
<dbReference type="PANTHER" id="PTHR42718">
    <property type="entry name" value="MAJOR FACILITATOR SUPERFAMILY MULTIDRUG TRANSPORTER MFSC"/>
    <property type="match status" value="1"/>
</dbReference>
<keyword evidence="8" id="KW-1185">Reference proteome</keyword>
<evidence type="ECO:0000313" key="8">
    <source>
        <dbReference type="Proteomes" id="UP000002039"/>
    </source>
</evidence>
<feature type="transmembrane region" description="Helical" evidence="5">
    <location>
        <begin position="468"/>
        <end position="487"/>
    </location>
</feature>
<feature type="transmembrane region" description="Helical" evidence="5">
    <location>
        <begin position="364"/>
        <end position="385"/>
    </location>
</feature>
<evidence type="ECO:0000313" key="7">
    <source>
        <dbReference type="EMBL" id="EEQ90932.2"/>
    </source>
</evidence>
<dbReference type="GeneID" id="69027988"/>
<gene>
    <name evidence="7" type="ORF">BDCG_06052</name>
</gene>
<accession>A0ABP2F2C5</accession>
<evidence type="ECO:0000256" key="3">
    <source>
        <dbReference type="ARBA" id="ARBA00022989"/>
    </source>
</evidence>
<keyword evidence="2 5" id="KW-0812">Transmembrane</keyword>
<comment type="subcellular location">
    <subcellularLocation>
        <location evidence="1">Membrane</location>
        <topology evidence="1">Multi-pass membrane protein</topology>
    </subcellularLocation>
</comment>
<feature type="transmembrane region" description="Helical" evidence="5">
    <location>
        <begin position="298"/>
        <end position="320"/>
    </location>
</feature>
<feature type="transmembrane region" description="Helical" evidence="5">
    <location>
        <begin position="137"/>
        <end position="159"/>
    </location>
</feature>
<feature type="domain" description="Major facilitator superfamily (MFS) profile" evidence="6">
    <location>
        <begin position="143"/>
        <end position="592"/>
    </location>
</feature>
<dbReference type="SUPFAM" id="SSF103473">
    <property type="entry name" value="MFS general substrate transporter"/>
    <property type="match status" value="1"/>
</dbReference>
<feature type="transmembrane region" description="Helical" evidence="5">
    <location>
        <begin position="332"/>
        <end position="352"/>
    </location>
</feature>
<dbReference type="InterPro" id="IPR036259">
    <property type="entry name" value="MFS_trans_sf"/>
</dbReference>
<feature type="transmembrane region" description="Helical" evidence="5">
    <location>
        <begin position="530"/>
        <end position="550"/>
    </location>
</feature>
<dbReference type="Gene3D" id="1.20.1720.10">
    <property type="entry name" value="Multidrug resistance protein D"/>
    <property type="match status" value="1"/>
</dbReference>
<evidence type="ECO:0000256" key="5">
    <source>
        <dbReference type="SAM" id="Phobius"/>
    </source>
</evidence>
<sequence length="615" mass="67311">MLSIFLNSLPHQITYAFLSPFNVSIFVILLIYRLPYFAIVMTTLDTSADIPHGNSTTVEPGVAWHPKSKKFGWKLWNKQNAQAVGAKDEAPKPPAAIESNVRMPIPDGQHQPAQAELLSERDIERLGRERPAAFKNAWTETAFVFSISMSQVLAEYFISGFNVVLPSLVKELNITESSAIWPASAFSLVVAATLLIFGRIADMIGGYPVYVFGMAWLFVWSVVAGFSKNRLMLIFCRTLQGIGPAAYLPSSMMLLAKVYRPGPRKNMVFSIYGTCAVIGFFIGIFCSGVSAQFLSWGWYFWIGAILAAITAVSSFLTIPSDTAEARKQGIKMDYMGAALIVPGLTLTVFAITDSAHAPDGWRTPYVYVCFIIGSILLGLAVYVEGWVAKSPLLPFDIFDAPYMKPLVVSLLFFYGCLGVYLLYGTLYMVNIMGASPMQVVAWCVPMVVGGFIFPILCALFLHIISGTVLLIISGIGWVGTGVLFAVMPEGASYWAFVFPSMVGATLGIDITFNITNIFITTSQPAKRQGLAGAVINSVLHLSIAFLLGLADIAQVHTAHWGKLESYRVVFWFQVGCAVASLLIMIFFVRVNAAKSEMTADERQQLMQGEQSDSQS</sequence>
<feature type="transmembrane region" description="Helical" evidence="5">
    <location>
        <begin position="268"/>
        <end position="292"/>
    </location>
</feature>
<keyword evidence="3 5" id="KW-1133">Transmembrane helix</keyword>
<proteinExistence type="predicted"/>
<dbReference type="PANTHER" id="PTHR42718:SF36">
    <property type="entry name" value="MULTIDRUG TRANSPORTER, PUTATIVE (AFU_ORTHOLOGUE AFUA_4G13820)-RELATED"/>
    <property type="match status" value="1"/>
</dbReference>
<dbReference type="Proteomes" id="UP000002039">
    <property type="component" value="Unassembled WGS sequence"/>
</dbReference>
<feature type="transmembrane region" description="Helical" evidence="5">
    <location>
        <begin position="570"/>
        <end position="588"/>
    </location>
</feature>
<feature type="transmembrane region" description="Helical" evidence="5">
    <location>
        <begin position="179"/>
        <end position="197"/>
    </location>
</feature>
<dbReference type="InterPro" id="IPR011701">
    <property type="entry name" value="MFS"/>
</dbReference>
<protein>
    <submittedName>
        <fullName evidence="7">MFS multidrug transporter</fullName>
    </submittedName>
</protein>
<dbReference type="Pfam" id="PF07690">
    <property type="entry name" value="MFS_1"/>
    <property type="match status" value="1"/>
</dbReference>
<name>A0ABP2F2C5_AJEDR</name>
<evidence type="ECO:0000256" key="1">
    <source>
        <dbReference type="ARBA" id="ARBA00004141"/>
    </source>
</evidence>
<dbReference type="Gene3D" id="1.20.1250.20">
    <property type="entry name" value="MFS general substrate transporter like domains"/>
    <property type="match status" value="1"/>
</dbReference>
<dbReference type="PROSITE" id="PS50850">
    <property type="entry name" value="MFS"/>
    <property type="match status" value="1"/>
</dbReference>